<accession>A0ABQ4MVK4</accession>
<dbReference type="EMBL" id="BOSM01000007">
    <property type="protein sequence ID" value="GIP59950.1"/>
    <property type="molecule type" value="Genomic_DNA"/>
</dbReference>
<evidence type="ECO:0008006" key="4">
    <source>
        <dbReference type="Google" id="ProtNLM"/>
    </source>
</evidence>
<keyword evidence="1" id="KW-1133">Transmembrane helix</keyword>
<feature type="transmembrane region" description="Helical" evidence="1">
    <location>
        <begin position="38"/>
        <end position="57"/>
    </location>
</feature>
<keyword evidence="1" id="KW-0472">Membrane</keyword>
<evidence type="ECO:0000313" key="2">
    <source>
        <dbReference type="EMBL" id="GIP59950.1"/>
    </source>
</evidence>
<dbReference type="Proteomes" id="UP000681290">
    <property type="component" value="Unassembled WGS sequence"/>
</dbReference>
<evidence type="ECO:0000313" key="3">
    <source>
        <dbReference type="Proteomes" id="UP000681290"/>
    </source>
</evidence>
<comment type="caution">
    <text evidence="2">The sequence shown here is derived from an EMBL/GenBank/DDBJ whole genome shotgun (WGS) entry which is preliminary data.</text>
</comment>
<feature type="transmembrane region" description="Helical" evidence="1">
    <location>
        <begin position="12"/>
        <end position="32"/>
    </location>
</feature>
<proteinExistence type="predicted"/>
<name>A0ABQ4MVK4_9BACL</name>
<protein>
    <recommendedName>
        <fullName evidence="4">ATPase</fullName>
    </recommendedName>
</protein>
<keyword evidence="3" id="KW-1185">Reference proteome</keyword>
<evidence type="ECO:0000256" key="1">
    <source>
        <dbReference type="SAM" id="Phobius"/>
    </source>
</evidence>
<organism evidence="2 3">
    <name type="scientific">Paenibacillus woosongensis</name>
    <dbReference type="NCBI Taxonomy" id="307580"/>
    <lineage>
        <taxon>Bacteria</taxon>
        <taxon>Bacillati</taxon>
        <taxon>Bacillota</taxon>
        <taxon>Bacilli</taxon>
        <taxon>Bacillales</taxon>
        <taxon>Paenibacillaceae</taxon>
        <taxon>Paenibacillus</taxon>
    </lineage>
</organism>
<gene>
    <name evidence="2" type="ORF">J15TS10_37640</name>
</gene>
<keyword evidence="1" id="KW-0812">Transmembrane</keyword>
<sequence length="150" mass="16737">MRKMMDVQVWTEFLKQNWLVIVIALVVLLLVVNLVKTVVKWALVLVIAAFIVIYSGISLKDIGDAVSTVKDQAVEYSRNEVLNAMKNEAKDAKWVQNGDGTFTITTPNLEVTGTLGKDKVKVAFRGVSLGEWKMNDTLEAFVQEAQKHAK</sequence>
<reference evidence="2 3" key="1">
    <citation type="submission" date="2021-03" db="EMBL/GenBank/DDBJ databases">
        <title>Antimicrobial resistance genes in bacteria isolated from Japanese honey, and their potential for conferring macrolide and lincosamide resistance in the American foulbrood pathogen Paenibacillus larvae.</title>
        <authorList>
            <person name="Okamoto M."/>
            <person name="Kumagai M."/>
            <person name="Kanamori H."/>
            <person name="Takamatsu D."/>
        </authorList>
    </citation>
    <scope>NUCLEOTIDE SEQUENCE [LARGE SCALE GENOMIC DNA]</scope>
    <source>
        <strain evidence="2 3">J15TS10</strain>
    </source>
</reference>